<keyword evidence="2" id="KW-1185">Reference proteome</keyword>
<evidence type="ECO:0000313" key="1">
    <source>
        <dbReference type="EMBL" id="QAU06790.1"/>
    </source>
</evidence>
<accession>A0A410TCQ1</accession>
<name>A0A410TCQ1_9CAUD</name>
<dbReference type="RefSeq" id="YP_009843674.1">
    <property type="nucleotide sequence ID" value="NC_048750.1"/>
</dbReference>
<evidence type="ECO:0000313" key="2">
    <source>
        <dbReference type="Proteomes" id="UP000290209"/>
    </source>
</evidence>
<dbReference type="EMBL" id="MK376957">
    <property type="protein sequence ID" value="QAU06790.1"/>
    <property type="molecule type" value="Genomic_DNA"/>
</dbReference>
<sequence>MSDTIEVHIRNKDHVKFLDWVVIPELGLELLLQKVMGATKEQREEFMKRLDTSGVSMCISEDSEYTLIATMYKAKLVFFKADA</sequence>
<dbReference type="GeneID" id="55613965"/>
<dbReference type="KEGG" id="vg:55613965"/>
<protein>
    <submittedName>
        <fullName evidence="1">Uncharacterized protein</fullName>
    </submittedName>
</protein>
<proteinExistence type="predicted"/>
<reference evidence="1 2" key="1">
    <citation type="submission" date="2019-01" db="EMBL/GenBank/DDBJ databases">
        <authorList>
            <person name="Fisher A."/>
            <person name="Galvan P."/>
            <person name="Koga A.P."/>
            <person name="Garlena R.A."/>
            <person name="Russell D.A."/>
            <person name="Pope W.H."/>
            <person name="Jacobs-Sera D."/>
            <person name="Hatfull G.F."/>
        </authorList>
    </citation>
    <scope>NUCLEOTIDE SEQUENCE [LARGE SCALE GENOMIC DNA]</scope>
</reference>
<organism evidence="1 2">
    <name type="scientific">Gordonia phage Duffington</name>
    <dbReference type="NCBI Taxonomy" id="2507858"/>
    <lineage>
        <taxon>Viruses</taxon>
        <taxon>Duplodnaviria</taxon>
        <taxon>Heunggongvirae</taxon>
        <taxon>Uroviricota</taxon>
        <taxon>Caudoviricetes</taxon>
        <taxon>Deejayvirinae</taxon>
        <taxon>Kenoshavirus</taxon>
        <taxon>Kenoshavirus duffington</taxon>
    </lineage>
</organism>
<dbReference type="Proteomes" id="UP000290209">
    <property type="component" value="Segment"/>
</dbReference>
<gene>
    <name evidence="1" type="primary">85</name>
    <name evidence="1" type="ORF">SEA_DUFFINGTON_85</name>
</gene>